<evidence type="ECO:0000313" key="2">
    <source>
        <dbReference type="EMBL" id="CAK0877580.1"/>
    </source>
</evidence>
<feature type="compositionally biased region" description="Low complexity" evidence="1">
    <location>
        <begin position="269"/>
        <end position="279"/>
    </location>
</feature>
<feature type="region of interest" description="Disordered" evidence="1">
    <location>
        <begin position="133"/>
        <end position="160"/>
    </location>
</feature>
<name>A0ABN9VVG6_9DINO</name>
<reference evidence="2" key="1">
    <citation type="submission" date="2023-10" db="EMBL/GenBank/DDBJ databases">
        <authorList>
            <person name="Chen Y."/>
            <person name="Shah S."/>
            <person name="Dougan E. K."/>
            <person name="Thang M."/>
            <person name="Chan C."/>
        </authorList>
    </citation>
    <scope>NUCLEOTIDE SEQUENCE [LARGE SCALE GENOMIC DNA]</scope>
</reference>
<organism evidence="2 3">
    <name type="scientific">Prorocentrum cordatum</name>
    <dbReference type="NCBI Taxonomy" id="2364126"/>
    <lineage>
        <taxon>Eukaryota</taxon>
        <taxon>Sar</taxon>
        <taxon>Alveolata</taxon>
        <taxon>Dinophyceae</taxon>
        <taxon>Prorocentrales</taxon>
        <taxon>Prorocentraceae</taxon>
        <taxon>Prorocentrum</taxon>
    </lineage>
</organism>
<feature type="region of interest" description="Disordered" evidence="1">
    <location>
        <begin position="214"/>
        <end position="287"/>
    </location>
</feature>
<evidence type="ECO:0000313" key="3">
    <source>
        <dbReference type="Proteomes" id="UP001189429"/>
    </source>
</evidence>
<protein>
    <submittedName>
        <fullName evidence="2">Uncharacterized protein</fullName>
    </submittedName>
</protein>
<evidence type="ECO:0000256" key="1">
    <source>
        <dbReference type="SAM" id="MobiDB-lite"/>
    </source>
</evidence>
<dbReference type="EMBL" id="CAUYUJ010017752">
    <property type="protein sequence ID" value="CAK0877580.1"/>
    <property type="molecule type" value="Genomic_DNA"/>
</dbReference>
<feature type="compositionally biased region" description="Low complexity" evidence="1">
    <location>
        <begin position="231"/>
        <end position="257"/>
    </location>
</feature>
<keyword evidence="3" id="KW-1185">Reference proteome</keyword>
<accession>A0ABN9VVG6</accession>
<dbReference type="Proteomes" id="UP001189429">
    <property type="component" value="Unassembled WGS sequence"/>
</dbReference>
<gene>
    <name evidence="2" type="ORF">PCOR1329_LOCUS61602</name>
</gene>
<comment type="caution">
    <text evidence="2">The sequence shown here is derived from an EMBL/GenBank/DDBJ whole genome shotgun (WGS) entry which is preliminary data.</text>
</comment>
<sequence>MLKVRADFMGCAGHPWRAPRAREGVSADPRNLGGPSKVYVYACLLFQETRPTSSRQELAKNVNVLHDPPPPRAVKSLCRRIPPPGESCEYYSKSTGRWIRCGLGANPSAGEDPALEIGFFFLPFSLHTIRPRSEVDQENIEDVPSRTQHDNRQASSSVLRGRRQNLGARCKVLAIRADGALQVNVKAGCWLSPGTEQFQRLLRKPRCQSNLHWEHSGAAAQRSALPPKDAPPSASREATAATTAALGAAAGSPAGLASQRRPPEAARVGAGPDGAAHGAPRSRGVAP</sequence>
<feature type="compositionally biased region" description="Basic and acidic residues" evidence="1">
    <location>
        <begin position="143"/>
        <end position="152"/>
    </location>
</feature>
<proteinExistence type="predicted"/>